<dbReference type="Pfam" id="PF01129">
    <property type="entry name" value="ART"/>
    <property type="match status" value="1"/>
</dbReference>
<organism evidence="9 11">
    <name type="scientific">Adineta ricciae</name>
    <name type="common">Rotifer</name>
    <dbReference type="NCBI Taxonomy" id="249248"/>
    <lineage>
        <taxon>Eukaryota</taxon>
        <taxon>Metazoa</taxon>
        <taxon>Spiralia</taxon>
        <taxon>Gnathifera</taxon>
        <taxon>Rotifera</taxon>
        <taxon>Eurotatoria</taxon>
        <taxon>Bdelloidea</taxon>
        <taxon>Adinetida</taxon>
        <taxon>Adinetidae</taxon>
        <taxon>Adineta</taxon>
    </lineage>
</organism>
<evidence type="ECO:0000313" key="11">
    <source>
        <dbReference type="Proteomes" id="UP000663852"/>
    </source>
</evidence>
<gene>
    <name evidence="9" type="ORF">EDS130_LOCUS43154</name>
    <name evidence="8" type="ORF">XAT740_LOCUS33647</name>
</gene>
<dbReference type="PROSITE" id="PS51996">
    <property type="entry name" value="TR_MART"/>
    <property type="match status" value="1"/>
</dbReference>
<dbReference type="GO" id="GO:0016779">
    <property type="term" value="F:nucleotidyltransferase activity"/>
    <property type="evidence" value="ECO:0007669"/>
    <property type="project" value="UniProtKB-KW"/>
</dbReference>
<dbReference type="Pfam" id="PF02493">
    <property type="entry name" value="MORN"/>
    <property type="match status" value="12"/>
</dbReference>
<evidence type="ECO:0000313" key="10">
    <source>
        <dbReference type="Proteomes" id="UP000663828"/>
    </source>
</evidence>
<dbReference type="InterPro" id="IPR003409">
    <property type="entry name" value="MORN"/>
</dbReference>
<keyword evidence="7" id="KW-0520">NAD</keyword>
<keyword evidence="7" id="KW-0521">NADP</keyword>
<sequence length="583" mass="65516">MNPRVFDFAANDDNISPIYGYLDSPLLTLEDAVKPISSQIPFLNASVTYALDKCRFPSDGLTQNQSASIYLYTMEDPKIYQRLNRAIQDKNRSKLKPWFPYMKLFHTALERLPSTSTMVARGVNQNLTADVNLYKPGKTFYWWRITSCSTALDVALRFAETTETQRTFFIIKCTNGKKVANHSSFPDEAEIILMPGTFLQVTAGPILQDNGSMYIIHLQESSSKALKSPSPHLPSVFLTTSVSLSKVKSTASPVQQSQPIKLPSIKSSIASAASANSSTQKVTQTYSNGNTYSGEMLNGTQHGRGVYTWISGDQYDGEWKEGVRTGYGIYKWPSGDVYKGNWVQGNMEGKGKKTYAGGGYYDGNWKNDSFNGYGVRKWASGYKYKGNWLDSERHGHGSQTFDNGTYTGDWVKGNRVGHGTYTWKSGDVYDGEWKDDVRTGYGIYKWPSGDVYKGNWVQGNMEGKGKKTYADGGYYDGNWKNDSFNGYGVRKWASGYEYKGNWLDSERHGHGSQTFDNGTYTGDWVKGNRTGHGVYKWKTGVYFDGQWMENKIHGTGKKYDTDGAIEQQVWEDDRLISSITLRK</sequence>
<comment type="similarity">
    <text evidence="1 7">Belongs to the Arg-specific ADP-ribosyltransferase family.</text>
</comment>
<evidence type="ECO:0000256" key="6">
    <source>
        <dbReference type="ARBA" id="ARBA00047597"/>
    </source>
</evidence>
<name>A0A815U195_ADIRI</name>
<evidence type="ECO:0000256" key="2">
    <source>
        <dbReference type="ARBA" id="ARBA00022676"/>
    </source>
</evidence>
<dbReference type="GO" id="GO:0106274">
    <property type="term" value="F:NAD+-protein-arginine ADP-ribosyltransferase activity"/>
    <property type="evidence" value="ECO:0007669"/>
    <property type="project" value="UniProtKB-EC"/>
</dbReference>
<proteinExistence type="inferred from homology"/>
<dbReference type="SUPFAM" id="SSF82185">
    <property type="entry name" value="Histone H3 K4-specific methyltransferase SET7/9 N-terminal domain"/>
    <property type="match status" value="2"/>
</dbReference>
<protein>
    <recommendedName>
        <fullName evidence="7">NAD(P)(+)--arginine ADP-ribosyltransferase</fullName>
        <ecNumber evidence="7">2.4.2.31</ecNumber>
    </recommendedName>
    <alternativeName>
        <fullName evidence="7">Mono(ADP-ribosyl)transferase</fullName>
    </alternativeName>
</protein>
<keyword evidence="2 7" id="KW-0328">Glycosyltransferase</keyword>
<evidence type="ECO:0000313" key="8">
    <source>
        <dbReference type="EMBL" id="CAF1391870.1"/>
    </source>
</evidence>
<keyword evidence="5" id="KW-0677">Repeat</keyword>
<dbReference type="AlphaFoldDB" id="A0A815U195"/>
<dbReference type="Gene3D" id="3.90.176.10">
    <property type="entry name" value="Toxin ADP-ribosyltransferase, Chain A, domain 1"/>
    <property type="match status" value="1"/>
</dbReference>
<comment type="catalytic activity">
    <reaction evidence="6 7">
        <text>L-arginyl-[protein] + NAD(+) = N(omega)-(ADP-D-ribosyl)-L-arginyl-[protein] + nicotinamide + H(+)</text>
        <dbReference type="Rhea" id="RHEA:19149"/>
        <dbReference type="Rhea" id="RHEA-COMP:10532"/>
        <dbReference type="Rhea" id="RHEA-COMP:15087"/>
        <dbReference type="ChEBI" id="CHEBI:15378"/>
        <dbReference type="ChEBI" id="CHEBI:17154"/>
        <dbReference type="ChEBI" id="CHEBI:29965"/>
        <dbReference type="ChEBI" id="CHEBI:57540"/>
        <dbReference type="ChEBI" id="CHEBI:142554"/>
        <dbReference type="EC" id="2.4.2.31"/>
    </reaction>
</comment>
<dbReference type="PANTHER" id="PTHR23084:SF263">
    <property type="entry name" value="MORN REPEAT-CONTAINING PROTEIN 1"/>
    <property type="match status" value="1"/>
</dbReference>
<reference evidence="9" key="1">
    <citation type="submission" date="2021-02" db="EMBL/GenBank/DDBJ databases">
        <authorList>
            <person name="Nowell W R."/>
        </authorList>
    </citation>
    <scope>NUCLEOTIDE SEQUENCE</scope>
</reference>
<evidence type="ECO:0000313" key="9">
    <source>
        <dbReference type="EMBL" id="CAF1509593.1"/>
    </source>
</evidence>
<keyword evidence="10" id="KW-1185">Reference proteome</keyword>
<evidence type="ECO:0000256" key="7">
    <source>
        <dbReference type="RuleBase" id="RU361228"/>
    </source>
</evidence>
<evidence type="ECO:0000256" key="3">
    <source>
        <dbReference type="ARBA" id="ARBA00022679"/>
    </source>
</evidence>
<dbReference type="InterPro" id="IPR000768">
    <property type="entry name" value="ART"/>
</dbReference>
<dbReference type="Proteomes" id="UP000663852">
    <property type="component" value="Unassembled WGS sequence"/>
</dbReference>
<keyword evidence="4" id="KW-0548">Nucleotidyltransferase</keyword>
<comment type="caution">
    <text evidence="9">The sequence shown here is derived from an EMBL/GenBank/DDBJ whole genome shotgun (WGS) entry which is preliminary data.</text>
</comment>
<dbReference type="SUPFAM" id="SSF56399">
    <property type="entry name" value="ADP-ribosylation"/>
    <property type="match status" value="1"/>
</dbReference>
<dbReference type="EMBL" id="CAJNOR010003230">
    <property type="protein sequence ID" value="CAF1391870.1"/>
    <property type="molecule type" value="Genomic_DNA"/>
</dbReference>
<evidence type="ECO:0000256" key="4">
    <source>
        <dbReference type="ARBA" id="ARBA00022695"/>
    </source>
</evidence>
<dbReference type="OrthoDB" id="270720at2759"/>
<evidence type="ECO:0000256" key="1">
    <source>
        <dbReference type="ARBA" id="ARBA00009558"/>
    </source>
</evidence>
<keyword evidence="3 7" id="KW-0808">Transferase</keyword>
<dbReference type="EMBL" id="CAJNOJ010000684">
    <property type="protein sequence ID" value="CAF1509593.1"/>
    <property type="molecule type" value="Genomic_DNA"/>
</dbReference>
<accession>A0A815U195</accession>
<evidence type="ECO:0000256" key="5">
    <source>
        <dbReference type="ARBA" id="ARBA00022737"/>
    </source>
</evidence>
<dbReference type="EC" id="2.4.2.31" evidence="7"/>
<dbReference type="PANTHER" id="PTHR23084">
    <property type="entry name" value="PHOSPHATIDYLINOSITOL-4-PHOSPHATE 5-KINASE RELATED"/>
    <property type="match status" value="1"/>
</dbReference>
<dbReference type="Proteomes" id="UP000663828">
    <property type="component" value="Unassembled WGS sequence"/>
</dbReference>
<dbReference type="Gene3D" id="2.20.110.10">
    <property type="entry name" value="Histone H3 K4-specific methyltransferase SET7/9 N-terminal domain"/>
    <property type="match status" value="6"/>
</dbReference>
<dbReference type="SMART" id="SM00698">
    <property type="entry name" value="MORN"/>
    <property type="match status" value="12"/>
</dbReference>